<dbReference type="EMBL" id="JACIIK010000002">
    <property type="protein sequence ID" value="MBB6199894.1"/>
    <property type="molecule type" value="Genomic_DNA"/>
</dbReference>
<comment type="caution">
    <text evidence="6">The sequence shown here is derived from an EMBL/GenBank/DDBJ whole genome shotgun (WGS) entry which is preliminary data.</text>
</comment>
<dbReference type="PANTHER" id="PTHR12526:SF640">
    <property type="entry name" value="COLANIC ACID BIOSYNTHESIS GLYCOSYLTRANSFERASE WCAL-RELATED"/>
    <property type="match status" value="1"/>
</dbReference>
<dbReference type="Proteomes" id="UP000518681">
    <property type="component" value="Unassembled WGS sequence"/>
</dbReference>
<evidence type="ECO:0000256" key="3">
    <source>
        <dbReference type="ARBA" id="ARBA00022679"/>
    </source>
</evidence>
<evidence type="ECO:0000256" key="1">
    <source>
        <dbReference type="ARBA" id="ARBA00009481"/>
    </source>
</evidence>
<comment type="similarity">
    <text evidence="1">Belongs to the glycosyltransferase group 1 family. Glycosyltransferase 4 subfamily.</text>
</comment>
<dbReference type="SUPFAM" id="SSF53756">
    <property type="entry name" value="UDP-Glycosyltransferase/glycogen phosphorylase"/>
    <property type="match status" value="1"/>
</dbReference>
<dbReference type="CDD" id="cd03801">
    <property type="entry name" value="GT4_PimA-like"/>
    <property type="match status" value="1"/>
</dbReference>
<dbReference type="Pfam" id="PF00534">
    <property type="entry name" value="Glycos_transf_1"/>
    <property type="match status" value="1"/>
</dbReference>
<evidence type="ECO:0000313" key="6">
    <source>
        <dbReference type="EMBL" id="MBB6199894.1"/>
    </source>
</evidence>
<organism evidence="6 7">
    <name type="scientific">Paraburkholderia fungorum</name>
    <dbReference type="NCBI Taxonomy" id="134537"/>
    <lineage>
        <taxon>Bacteria</taxon>
        <taxon>Pseudomonadati</taxon>
        <taxon>Pseudomonadota</taxon>
        <taxon>Betaproteobacteria</taxon>
        <taxon>Burkholderiales</taxon>
        <taxon>Burkholderiaceae</taxon>
        <taxon>Paraburkholderia</taxon>
    </lineage>
</organism>
<gene>
    <name evidence="6" type="ORF">GGD69_000740</name>
</gene>
<dbReference type="GO" id="GO:0016757">
    <property type="term" value="F:glycosyltransferase activity"/>
    <property type="evidence" value="ECO:0007669"/>
    <property type="project" value="UniProtKB-KW"/>
</dbReference>
<keyword evidence="2" id="KW-0328">Glycosyltransferase</keyword>
<proteinExistence type="inferred from homology"/>
<evidence type="ECO:0000259" key="4">
    <source>
        <dbReference type="Pfam" id="PF00534"/>
    </source>
</evidence>
<reference evidence="6 7" key="1">
    <citation type="submission" date="2020-08" db="EMBL/GenBank/DDBJ databases">
        <title>Genomic Encyclopedia of Type Strains, Phase IV (KMG-V): Genome sequencing to study the core and pangenomes of soil and plant-associated prokaryotes.</title>
        <authorList>
            <person name="Whitman W."/>
        </authorList>
    </citation>
    <scope>NUCLEOTIDE SEQUENCE [LARGE SCALE GENOMIC DNA]</scope>
    <source>
        <strain evidence="6 7">SEMIA 4013</strain>
    </source>
</reference>
<protein>
    <submittedName>
        <fullName evidence="6">Glycosyltransferase involved in cell wall biosynthesis</fullName>
    </submittedName>
</protein>
<dbReference type="PANTHER" id="PTHR12526">
    <property type="entry name" value="GLYCOSYLTRANSFERASE"/>
    <property type="match status" value="1"/>
</dbReference>
<dbReference type="InterPro" id="IPR001296">
    <property type="entry name" value="Glyco_trans_1"/>
</dbReference>
<evidence type="ECO:0000259" key="5">
    <source>
        <dbReference type="Pfam" id="PF13439"/>
    </source>
</evidence>
<accession>A0AAW3UMP0</accession>
<sequence length="377" mass="41071">MHKIEKNKSLSITRTVVQIGPDPYAQGGIAAVIGGYQAHRAGFEKLGYSMVFISSGAGADHGAILRFFAAWFRLIWLSICHNVHLVQIHTSVKGSLLRKSAFAATCLALRRPYVMHVHSGAFIPYYQALPRALRVLVRWIFSRAACVICLSEHVRQQFGLTGLVAAEKCRLIYNGIEDPLANRDEVPLTPQKKACSSSGKLTITFLGKLIEAKGLPTLLEALAGLPASAFEYTLLVGGNGDIAAFSEQVKGYGLGERVTCLGWVSGERKATLLSESTIFVLPSRSEGFPVALVEAMAFGVAVLSTRIPGVVDAVRDGTDGLLVEPDDPDALRRALMMLLRDTELRERLGASARQRFLDHFTILQISHRLAAIYDGVR</sequence>
<keyword evidence="3" id="KW-0808">Transferase</keyword>
<dbReference type="Pfam" id="PF13439">
    <property type="entry name" value="Glyco_transf_4"/>
    <property type="match status" value="1"/>
</dbReference>
<dbReference type="Gene3D" id="3.40.50.2000">
    <property type="entry name" value="Glycogen Phosphorylase B"/>
    <property type="match status" value="2"/>
</dbReference>
<dbReference type="AlphaFoldDB" id="A0AAW3UMP0"/>
<dbReference type="InterPro" id="IPR028098">
    <property type="entry name" value="Glyco_trans_4-like_N"/>
</dbReference>
<dbReference type="RefSeq" id="WP_183796625.1">
    <property type="nucleotide sequence ID" value="NZ_JACIII010000002.1"/>
</dbReference>
<name>A0AAW3UMP0_9BURK</name>
<evidence type="ECO:0000256" key="2">
    <source>
        <dbReference type="ARBA" id="ARBA00022676"/>
    </source>
</evidence>
<feature type="domain" description="Glycosyl transferase family 1" evidence="4">
    <location>
        <begin position="198"/>
        <end position="355"/>
    </location>
</feature>
<evidence type="ECO:0000313" key="7">
    <source>
        <dbReference type="Proteomes" id="UP000518681"/>
    </source>
</evidence>
<feature type="domain" description="Glycosyltransferase subfamily 4-like N-terminal" evidence="5">
    <location>
        <begin position="63"/>
        <end position="177"/>
    </location>
</feature>